<dbReference type="PANTHER" id="PTHR31609">
    <property type="entry name" value="YDJC DEACETYLASE FAMILY MEMBER"/>
    <property type="match status" value="1"/>
</dbReference>
<evidence type="ECO:0000313" key="7">
    <source>
        <dbReference type="Proteomes" id="UP001186452"/>
    </source>
</evidence>
<evidence type="ECO:0000256" key="5">
    <source>
        <dbReference type="ARBA" id="ARBA00023277"/>
    </source>
</evidence>
<evidence type="ECO:0000256" key="1">
    <source>
        <dbReference type="ARBA" id="ARBA00001946"/>
    </source>
</evidence>
<proteinExistence type="predicted"/>
<organism evidence="6 7">
    <name type="scientific">Photobacterium rosenbergii</name>
    <dbReference type="NCBI Taxonomy" id="294936"/>
    <lineage>
        <taxon>Bacteria</taxon>
        <taxon>Pseudomonadati</taxon>
        <taxon>Pseudomonadota</taxon>
        <taxon>Gammaproteobacteria</taxon>
        <taxon>Vibrionales</taxon>
        <taxon>Vibrionaceae</taxon>
        <taxon>Photobacterium</taxon>
    </lineage>
</organism>
<gene>
    <name evidence="6" type="primary">chbG</name>
    <name evidence="6" type="ORF">R2X38_18390</name>
</gene>
<keyword evidence="7" id="KW-1185">Reference proteome</keyword>
<evidence type="ECO:0000256" key="3">
    <source>
        <dbReference type="ARBA" id="ARBA00022801"/>
    </source>
</evidence>
<dbReference type="Pfam" id="PF04794">
    <property type="entry name" value="YdjC"/>
    <property type="match status" value="1"/>
</dbReference>
<accession>A0ABU3ZLH6</accession>
<comment type="caution">
    <text evidence="6">The sequence shown here is derived from an EMBL/GenBank/DDBJ whole genome shotgun (WGS) entry which is preliminary data.</text>
</comment>
<evidence type="ECO:0000256" key="4">
    <source>
        <dbReference type="ARBA" id="ARBA00022842"/>
    </source>
</evidence>
<dbReference type="NCBIfam" id="NF002559">
    <property type="entry name" value="PRK02134.1"/>
    <property type="match status" value="1"/>
</dbReference>
<evidence type="ECO:0000313" key="6">
    <source>
        <dbReference type="EMBL" id="MDV5170970.1"/>
    </source>
</evidence>
<dbReference type="InterPro" id="IPR022948">
    <property type="entry name" value="COD_ChbG_bac"/>
</dbReference>
<dbReference type="InterPro" id="IPR006879">
    <property type="entry name" value="YdjC-like"/>
</dbReference>
<dbReference type="PANTHER" id="PTHR31609:SF1">
    <property type="entry name" value="CARBOHYDRATE DEACETYLASE"/>
    <property type="match status" value="1"/>
</dbReference>
<dbReference type="Gene3D" id="3.20.20.370">
    <property type="entry name" value="Glycoside hydrolase/deacetylase"/>
    <property type="match status" value="1"/>
</dbReference>
<dbReference type="EC" id="3.5.1.105" evidence="6"/>
<sequence>MHVIFNADDFGLTRGVNLGIGQACLHGVVRSTTMMVGMAAEQHALQVAAAQPSLAIGLHLRFTAGMPVTAAASLVGNDGHFLAKELFWQRPAFKEREIADEVIAQIEHFLATGLTLSHVDSHHHAHMHPKLLPVIEEIVAGYQVPLRGSVNQGKDYVFSQNFYGDSLSLDKLLAIIGQYRGQCDVLEIMCHPAYIDQPLLESSGYAIPRAMELEILTDVRLKEALDLWGVKVGSFHSLKA</sequence>
<dbReference type="RefSeq" id="WP_317523785.1">
    <property type="nucleotide sequence ID" value="NZ_JAWJZI010000009.1"/>
</dbReference>
<evidence type="ECO:0000256" key="2">
    <source>
        <dbReference type="ARBA" id="ARBA00022723"/>
    </source>
</evidence>
<dbReference type="CDD" id="cd10803">
    <property type="entry name" value="YdjC_EF3048_like"/>
    <property type="match status" value="1"/>
</dbReference>
<keyword evidence="3 6" id="KW-0378">Hydrolase</keyword>
<reference evidence="6 7" key="1">
    <citation type="submission" date="2023-10" db="EMBL/GenBank/DDBJ databases">
        <title>Marine bacteria isolated from horseshoe crab.</title>
        <authorList>
            <person name="Cheng T.H."/>
        </authorList>
    </citation>
    <scope>NUCLEOTIDE SEQUENCE [LARGE SCALE GENOMIC DNA]</scope>
    <source>
        <strain evidence="6 7">HSC6</strain>
    </source>
</reference>
<keyword evidence="5" id="KW-0119">Carbohydrate metabolism</keyword>
<dbReference type="GO" id="GO:0036311">
    <property type="term" value="F:chitin disaccharide deacetylase activity"/>
    <property type="evidence" value="ECO:0007669"/>
    <property type="project" value="UniProtKB-EC"/>
</dbReference>
<dbReference type="Proteomes" id="UP001186452">
    <property type="component" value="Unassembled WGS sequence"/>
</dbReference>
<dbReference type="InterPro" id="IPR011330">
    <property type="entry name" value="Glyco_hydro/deAcase_b/a-brl"/>
</dbReference>
<name>A0ABU3ZLH6_9GAMM</name>
<dbReference type="SUPFAM" id="SSF88713">
    <property type="entry name" value="Glycoside hydrolase/deacetylase"/>
    <property type="match status" value="1"/>
</dbReference>
<keyword evidence="4" id="KW-0460">Magnesium</keyword>
<keyword evidence="2" id="KW-0479">Metal-binding</keyword>
<protein>
    <submittedName>
        <fullName evidence="6">Chitin disaccharide deacetylase</fullName>
        <ecNumber evidence="6">3.5.1.105</ecNumber>
    </submittedName>
</protein>
<comment type="cofactor">
    <cofactor evidence="1">
        <name>Mg(2+)</name>
        <dbReference type="ChEBI" id="CHEBI:18420"/>
    </cofactor>
</comment>
<dbReference type="EMBL" id="JAWJZI010000009">
    <property type="protein sequence ID" value="MDV5170970.1"/>
    <property type="molecule type" value="Genomic_DNA"/>
</dbReference>